<dbReference type="InterPro" id="IPR036264">
    <property type="entry name" value="Bact_exopeptidase_dim_dom"/>
</dbReference>
<dbReference type="PROSITE" id="PS00623">
    <property type="entry name" value="GMC_OXRED_1"/>
    <property type="match status" value="1"/>
</dbReference>
<comment type="cofactor">
    <cofactor evidence="1">
        <name>FAD</name>
        <dbReference type="ChEBI" id="CHEBI:57692"/>
    </cofactor>
</comment>
<evidence type="ECO:0000256" key="2">
    <source>
        <dbReference type="ARBA" id="ARBA00006247"/>
    </source>
</evidence>
<name>M9LSD5_PSEA3</name>
<evidence type="ECO:0000256" key="1">
    <source>
        <dbReference type="ARBA" id="ARBA00001974"/>
    </source>
</evidence>
<dbReference type="Gene3D" id="3.50.50.60">
    <property type="entry name" value="FAD/NAD(P)-binding domain"/>
    <property type="match status" value="1"/>
</dbReference>
<evidence type="ECO:0000259" key="9">
    <source>
        <dbReference type="PROSITE" id="PS00623"/>
    </source>
</evidence>
<evidence type="ECO:0000256" key="5">
    <source>
        <dbReference type="ARBA" id="ARBA00022801"/>
    </source>
</evidence>
<feature type="domain" description="Glucose-methanol-choline oxidoreductase N-terminal" evidence="10">
    <location>
        <begin position="817"/>
        <end position="831"/>
    </location>
</feature>
<evidence type="ECO:0000259" key="10">
    <source>
        <dbReference type="PROSITE" id="PS00624"/>
    </source>
</evidence>
<dbReference type="InterPro" id="IPR000172">
    <property type="entry name" value="GMC_OxRdtase_N"/>
</dbReference>
<dbReference type="AlphaFoldDB" id="M9LSD5"/>
<reference evidence="12" key="1">
    <citation type="journal article" date="2013" name="Genome Announc.">
        <title>Genome sequence of the basidiomycetous yeast Pseudozyma antarctica T-34, a producer of the glycolipid biosurfactants mannosylerythritol lipids.</title>
        <authorList>
            <person name="Morita T."/>
            <person name="Koike H."/>
            <person name="Koyama Y."/>
            <person name="Hagiwara H."/>
            <person name="Ito E."/>
            <person name="Fukuoka T."/>
            <person name="Imura T."/>
            <person name="Machida M."/>
            <person name="Kitamoto D."/>
        </authorList>
    </citation>
    <scope>NUCLEOTIDE SEQUENCE [LARGE SCALE GENOMIC DNA]</scope>
    <source>
        <strain evidence="12">T-34</strain>
    </source>
</reference>
<dbReference type="GO" id="GO:0016614">
    <property type="term" value="F:oxidoreductase activity, acting on CH-OH group of donors"/>
    <property type="evidence" value="ECO:0007669"/>
    <property type="project" value="InterPro"/>
</dbReference>
<evidence type="ECO:0000256" key="6">
    <source>
        <dbReference type="ARBA" id="ARBA00022827"/>
    </source>
</evidence>
<evidence type="ECO:0000256" key="7">
    <source>
        <dbReference type="ARBA" id="ARBA00023002"/>
    </source>
</evidence>
<dbReference type="GO" id="GO:0050660">
    <property type="term" value="F:flavin adenine dinucleotide binding"/>
    <property type="evidence" value="ECO:0007669"/>
    <property type="project" value="InterPro"/>
</dbReference>
<dbReference type="InterPro" id="IPR002933">
    <property type="entry name" value="Peptidase_M20"/>
</dbReference>
<dbReference type="SUPFAM" id="SSF54373">
    <property type="entry name" value="FAD-linked reductases, C-terminal domain"/>
    <property type="match status" value="1"/>
</dbReference>
<gene>
    <name evidence="11" type="ORF">PANT_22d00133</name>
</gene>
<dbReference type="SUPFAM" id="SSF51905">
    <property type="entry name" value="FAD/NAD(P)-binding domain"/>
    <property type="match status" value="1"/>
</dbReference>
<dbReference type="InterPro" id="IPR012132">
    <property type="entry name" value="GMC_OxRdtase"/>
</dbReference>
<dbReference type="PANTHER" id="PTHR11552:SF201">
    <property type="entry name" value="GLUCOSE-METHANOL-CHOLINE OXIDOREDUCTASE N-TERMINAL DOMAIN-CONTAINING PROTEIN"/>
    <property type="match status" value="1"/>
</dbReference>
<dbReference type="Gene3D" id="3.30.70.360">
    <property type="match status" value="1"/>
</dbReference>
<dbReference type="NCBIfam" id="TIGR01879">
    <property type="entry name" value="hydantase"/>
    <property type="match status" value="1"/>
</dbReference>
<dbReference type="Gene3D" id="3.40.630.10">
    <property type="entry name" value="Zn peptidases"/>
    <property type="match status" value="1"/>
</dbReference>
<keyword evidence="6 8" id="KW-0274">FAD</keyword>
<feature type="domain" description="Glucose-methanol-choline oxidoreductase N-terminal" evidence="9">
    <location>
        <begin position="624"/>
        <end position="647"/>
    </location>
</feature>
<evidence type="ECO:0000256" key="4">
    <source>
        <dbReference type="ARBA" id="ARBA00022630"/>
    </source>
</evidence>
<dbReference type="Pfam" id="PF00732">
    <property type="entry name" value="GMC_oxred_N"/>
    <property type="match status" value="1"/>
</dbReference>
<dbReference type="Gene3D" id="3.30.560.10">
    <property type="entry name" value="Glucose Oxidase, domain 3"/>
    <property type="match status" value="1"/>
</dbReference>
<dbReference type="EMBL" id="DF196788">
    <property type="protein sequence ID" value="GAC76671.1"/>
    <property type="molecule type" value="Genomic_DNA"/>
</dbReference>
<evidence type="ECO:0000313" key="11">
    <source>
        <dbReference type="EMBL" id="GAC76671.1"/>
    </source>
</evidence>
<evidence type="ECO:0000256" key="8">
    <source>
        <dbReference type="RuleBase" id="RU003968"/>
    </source>
</evidence>
<sequence>MPPNDNATVSAQQPPGLCKMIPGSLATARLSRGSLSGIGRLALRVPAVARCYTAGSLKINADRMMKTLHDTCEWGAAHRYGDGPFETGMARLTLDEDDATARRWLWKEAEKLGCSVDVDEMGNMFMIRKGKRDGKPTAMGSHLDTQPTGGRYDGILGVMAGLEALRTMNDHSVETEYPVALVNWTNEEGARFPQSIVGSGVWCHDVPLEKAWNLQDVKDASLTMKSELAKIGFLGSTRCSHEATPLAAHFELHIEQGPILEATGKRVGIVQGGQAYKWFDINVRGRECHTGSTPFDTRSDAMLCASRIIVESNRIAKQHKGLASTGILRLSPGSVNTCPGHVFFTLDVRHPSTYKLAALCSEIEAAAQHIAAEESEKGCSLEWVETFDSPAITFHRDCIDSVRKAVDANYGSDAGVDIYSGAGHDTCSTSKVCPSSMVFITSKDGVSHNPREYSSPEDCATGAQVLMDAALLHGNVEAMVGSRGKKCCCCYPGMVARGALVTSTISARLSSILYPSPILLKPLDPPPIMAAPYTDTGVKPDDFTEFDYVVVGGGTAGLAVAARGSEDASVSVGVIEAGLWRPECPKINYPAFIGQTPMNPDYDWCYETEPQQHSNGRKYPWPRGKVLGGSSALNFLVWQRGYKGEYDDIGKLGNSGWSWDDFANFARKSATLEKPSKGLQDAHLATYDEEVHGSDGPVQTSYSKWYTEAQRPWFEALKSLGLANVRDGLAGSNAGFWVSPGTLCPKNGVRSYSASAYYAPNAKRSNLKVITGALASKILFADAKNAAGELVASGVEYSVGGATYTVKARKEVVVSGGTINSPHLLELSGIGKAEVLKAAGIEQRIELDVGENVQDHLYTTTTFKLKPGHTTWDKMRQDDFAKAAMEQYAAGGDDRGIVASIISGFAYVPLKQYLSADEIAKIKDEVNKIDWSQYSNGVRETVQLQLARLDDDKCPFTEFIFTPGYFATFSAPEEGQEYYSILACLQQPFSRGTIHAASSDPAQPPKINANYFSVDADLEILSKAVKYCDTITATSPLKDITVARQDPDPEKCTSDDDFREFTKDVTSTEYHPIGSCSMMPRDKGGVVDARLKVYGTANVRVADASIIPIHVSSHIQSAVYAVGEKAAHMIREDAKKAH</sequence>
<organism evidence="11 12">
    <name type="scientific">Pseudozyma antarctica (strain T-34)</name>
    <name type="common">Yeast</name>
    <name type="synonym">Candida antarctica</name>
    <dbReference type="NCBI Taxonomy" id="1151754"/>
    <lineage>
        <taxon>Eukaryota</taxon>
        <taxon>Fungi</taxon>
        <taxon>Dikarya</taxon>
        <taxon>Basidiomycota</taxon>
        <taxon>Ustilaginomycotina</taxon>
        <taxon>Ustilaginomycetes</taxon>
        <taxon>Ustilaginales</taxon>
        <taxon>Ustilaginaceae</taxon>
        <taxon>Moesziomyces</taxon>
    </lineage>
</organism>
<comment type="similarity">
    <text evidence="2">Belongs to the peptidase M20A family.</text>
</comment>
<keyword evidence="4 8" id="KW-0285">Flavoprotein</keyword>
<dbReference type="SUPFAM" id="SSF53187">
    <property type="entry name" value="Zn-dependent exopeptidases"/>
    <property type="match status" value="1"/>
</dbReference>
<accession>M9LSD5</accession>
<dbReference type="Pfam" id="PF01546">
    <property type="entry name" value="Peptidase_M20"/>
    <property type="match status" value="1"/>
</dbReference>
<dbReference type="Proteomes" id="UP000011976">
    <property type="component" value="Unassembled WGS sequence"/>
</dbReference>
<dbReference type="Pfam" id="PF05199">
    <property type="entry name" value="GMC_oxred_C"/>
    <property type="match status" value="1"/>
</dbReference>
<dbReference type="InterPro" id="IPR036188">
    <property type="entry name" value="FAD/NAD-bd_sf"/>
</dbReference>
<dbReference type="SUPFAM" id="SSF55031">
    <property type="entry name" value="Bacterial exopeptidase dimerisation domain"/>
    <property type="match status" value="1"/>
</dbReference>
<protein>
    <recommendedName>
        <fullName evidence="9 10">Glucose-methanol-choline oxidoreductase N-terminal domain-containing protein</fullName>
    </recommendedName>
</protein>
<dbReference type="GO" id="GO:0016813">
    <property type="term" value="F:hydrolase activity, acting on carbon-nitrogen (but not peptide) bonds, in linear amidines"/>
    <property type="evidence" value="ECO:0007669"/>
    <property type="project" value="InterPro"/>
</dbReference>
<dbReference type="OrthoDB" id="269227at2759"/>
<proteinExistence type="inferred from homology"/>
<keyword evidence="5" id="KW-0378">Hydrolase</keyword>
<dbReference type="CDD" id="cd03884">
    <property type="entry name" value="M20_bAS"/>
    <property type="match status" value="1"/>
</dbReference>
<dbReference type="InterPro" id="IPR007867">
    <property type="entry name" value="GMC_OxRtase_C"/>
</dbReference>
<evidence type="ECO:0000313" key="12">
    <source>
        <dbReference type="Proteomes" id="UP000011976"/>
    </source>
</evidence>
<evidence type="ECO:0000256" key="3">
    <source>
        <dbReference type="ARBA" id="ARBA00010790"/>
    </source>
</evidence>
<comment type="similarity">
    <text evidence="3 8">Belongs to the GMC oxidoreductase family.</text>
</comment>
<keyword evidence="7" id="KW-0560">Oxidoreductase</keyword>
<dbReference type="InterPro" id="IPR010158">
    <property type="entry name" value="Amidase_Cbmase"/>
</dbReference>
<dbReference type="PROSITE" id="PS00624">
    <property type="entry name" value="GMC_OXRED_2"/>
    <property type="match status" value="1"/>
</dbReference>
<dbReference type="PANTHER" id="PTHR11552">
    <property type="entry name" value="GLUCOSE-METHANOL-CHOLINE GMC OXIDOREDUCTASE"/>
    <property type="match status" value="1"/>
</dbReference>
<dbReference type="STRING" id="1151754.M9LSD5"/>